<dbReference type="NCBIfam" id="TIGR00200">
    <property type="entry name" value="cinA_nterm"/>
    <property type="match status" value="1"/>
</dbReference>
<evidence type="ECO:0000313" key="4">
    <source>
        <dbReference type="Proteomes" id="UP000030147"/>
    </source>
</evidence>
<dbReference type="SUPFAM" id="SSF142433">
    <property type="entry name" value="CinA-like"/>
    <property type="match status" value="1"/>
</dbReference>
<dbReference type="InterPro" id="IPR008136">
    <property type="entry name" value="CinA_C"/>
</dbReference>
<evidence type="ECO:0000313" key="3">
    <source>
        <dbReference type="EMBL" id="KGP73523.1"/>
    </source>
</evidence>
<dbReference type="Proteomes" id="UP000030147">
    <property type="component" value="Unassembled WGS sequence"/>
</dbReference>
<dbReference type="eggNOG" id="COG1546">
    <property type="taxonomic scope" value="Bacteria"/>
</dbReference>
<gene>
    <name evidence="1" type="primary">cinA</name>
    <name evidence="3" type="ORF">N782_04710</name>
</gene>
<dbReference type="Gene3D" id="3.30.70.2860">
    <property type="match status" value="1"/>
</dbReference>
<dbReference type="EMBL" id="AVBF01000012">
    <property type="protein sequence ID" value="KGP73523.1"/>
    <property type="molecule type" value="Genomic_DNA"/>
</dbReference>
<sequence>MKNELNAELISVGTELLLGQIVNTNAQWLSEELANMGINVFYHGVVGDNENRLYQTFKQAHERSDLVIVTGGLGPTDDDVTREVASTILNAPIYEDEEALKEIQDYYDANNQIMTPNNRKQARLLDGAELLYNSVGMAPGFVLHKENTTWMFLPGVPREMKAIMEEHGFPFIQEKLVPEHTIVSHTLKFIGIGESQLEHDLHDLIQNQSNPTIAPLAGDGENALRLTAKASSNEEAKAIIQDTEDEILSRVGEYCYGRDHDTIQDKVFQLLKENNEVVASAESLTGGKFVDNLISLKGASSICNGAIVCYSPVVKQQVLEVPSLVLDEHGSVSEACALTLAVNVTNKLQSTIGISFTGVAGPEPLEGHEAGTVYIGVYKDQQQPFCKKYHFNGDREMIRQRSVKKGFELLYHLLKK</sequence>
<dbReference type="Pfam" id="PF00994">
    <property type="entry name" value="MoCF_biosynth"/>
    <property type="match status" value="1"/>
</dbReference>
<dbReference type="InterPro" id="IPR036425">
    <property type="entry name" value="MoaB/Mog-like_dom_sf"/>
</dbReference>
<dbReference type="AlphaFoldDB" id="A0A0A2TGG8"/>
<dbReference type="CDD" id="cd00885">
    <property type="entry name" value="cinA"/>
    <property type="match status" value="1"/>
</dbReference>
<dbReference type="eggNOG" id="COG1058">
    <property type="taxonomic scope" value="Bacteria"/>
</dbReference>
<comment type="similarity">
    <text evidence="1">Belongs to the CinA family.</text>
</comment>
<accession>A0A0A2TGG8</accession>
<evidence type="ECO:0000256" key="1">
    <source>
        <dbReference type="HAMAP-Rule" id="MF_00226"/>
    </source>
</evidence>
<dbReference type="NCBIfam" id="TIGR00199">
    <property type="entry name" value="PncC_domain"/>
    <property type="match status" value="1"/>
</dbReference>
<keyword evidence="4" id="KW-1185">Reference proteome</keyword>
<dbReference type="PANTHER" id="PTHR13939:SF0">
    <property type="entry name" value="NMN AMIDOHYDROLASE-LIKE PROTEIN YFAY"/>
    <property type="match status" value="1"/>
</dbReference>
<dbReference type="InterPro" id="IPR001453">
    <property type="entry name" value="MoaB/Mog_dom"/>
</dbReference>
<reference evidence="3 4" key="1">
    <citation type="journal article" date="2015" name="Stand. Genomic Sci.">
        <title>High quality draft genome sequence of the moderately halophilic bacterium Pontibacillus yanchengensis Y32(T) and comparison among Pontibacillus genomes.</title>
        <authorList>
            <person name="Huang J."/>
            <person name="Qiao Z.X."/>
            <person name="Tang J.W."/>
            <person name="Wang G."/>
        </authorList>
    </citation>
    <scope>NUCLEOTIDE SEQUENCE [LARGE SCALE GENOMIC DNA]</scope>
    <source>
        <strain evidence="3 4">Y32</strain>
    </source>
</reference>
<dbReference type="NCBIfam" id="NF001813">
    <property type="entry name" value="PRK00549.1"/>
    <property type="match status" value="1"/>
</dbReference>
<dbReference type="Pfam" id="PF18146">
    <property type="entry name" value="CinA_KH"/>
    <property type="match status" value="1"/>
</dbReference>
<dbReference type="InterPro" id="IPR041424">
    <property type="entry name" value="CinA_KH"/>
</dbReference>
<comment type="caution">
    <text evidence="3">The sequence shown here is derived from an EMBL/GenBank/DDBJ whole genome shotgun (WGS) entry which is preliminary data.</text>
</comment>
<dbReference type="InterPro" id="IPR008135">
    <property type="entry name" value="Competence-induced_CinA"/>
</dbReference>
<protein>
    <recommendedName>
        <fullName evidence="1">Putative competence-damage inducible protein</fullName>
    </recommendedName>
</protein>
<dbReference type="InterPro" id="IPR050101">
    <property type="entry name" value="CinA"/>
</dbReference>
<name>A0A0A2TGG8_9BACI</name>
<feature type="domain" description="MoaB/Mog" evidence="2">
    <location>
        <begin position="8"/>
        <end position="175"/>
    </location>
</feature>
<organism evidence="3 4">
    <name type="scientific">Pontibacillus yanchengensis Y32</name>
    <dbReference type="NCBI Taxonomy" id="1385514"/>
    <lineage>
        <taxon>Bacteria</taxon>
        <taxon>Bacillati</taxon>
        <taxon>Bacillota</taxon>
        <taxon>Bacilli</taxon>
        <taxon>Bacillales</taxon>
        <taxon>Bacillaceae</taxon>
        <taxon>Pontibacillus</taxon>
    </lineage>
</organism>
<dbReference type="NCBIfam" id="TIGR00177">
    <property type="entry name" value="molyb_syn"/>
    <property type="match status" value="1"/>
</dbReference>
<dbReference type="STRING" id="1385514.N782_04710"/>
<evidence type="ECO:0000259" key="2">
    <source>
        <dbReference type="SMART" id="SM00852"/>
    </source>
</evidence>
<dbReference type="Gene3D" id="3.40.980.10">
    <property type="entry name" value="MoaB/Mog-like domain"/>
    <property type="match status" value="1"/>
</dbReference>
<dbReference type="SUPFAM" id="SSF53218">
    <property type="entry name" value="Molybdenum cofactor biosynthesis proteins"/>
    <property type="match status" value="1"/>
</dbReference>
<dbReference type="HAMAP" id="MF_00226_B">
    <property type="entry name" value="CinA_B"/>
    <property type="match status" value="1"/>
</dbReference>
<dbReference type="Pfam" id="PF02464">
    <property type="entry name" value="CinA"/>
    <property type="match status" value="1"/>
</dbReference>
<dbReference type="PANTHER" id="PTHR13939">
    <property type="entry name" value="NICOTINAMIDE-NUCLEOTIDE AMIDOHYDROLASE PNCC"/>
    <property type="match status" value="1"/>
</dbReference>
<proteinExistence type="inferred from homology"/>
<dbReference type="InterPro" id="IPR036653">
    <property type="entry name" value="CinA-like_C"/>
</dbReference>
<dbReference type="PIRSF" id="PIRSF006728">
    <property type="entry name" value="CinA"/>
    <property type="match status" value="1"/>
</dbReference>
<dbReference type="Gene3D" id="3.90.950.20">
    <property type="entry name" value="CinA-like"/>
    <property type="match status" value="1"/>
</dbReference>
<dbReference type="SMART" id="SM00852">
    <property type="entry name" value="MoCF_biosynth"/>
    <property type="match status" value="1"/>
</dbReference>
<dbReference type="RefSeq" id="WP_036817542.1">
    <property type="nucleotide sequence ID" value="NZ_AVBF01000012.1"/>
</dbReference>